<gene>
    <name evidence="4" type="ORF">GCM10007320_63620</name>
</gene>
<evidence type="ECO:0008006" key="6">
    <source>
        <dbReference type="Google" id="ProtNLM"/>
    </source>
</evidence>
<evidence type="ECO:0000256" key="1">
    <source>
        <dbReference type="ARBA" id="ARBA00022737"/>
    </source>
</evidence>
<accession>A0ABQ3GEW2</accession>
<organism evidence="4 5">
    <name type="scientific">Pseudorhodoferax aquiterrae</name>
    <dbReference type="NCBI Taxonomy" id="747304"/>
    <lineage>
        <taxon>Bacteria</taxon>
        <taxon>Pseudomonadati</taxon>
        <taxon>Pseudomonadota</taxon>
        <taxon>Betaproteobacteria</taxon>
        <taxon>Burkholderiales</taxon>
        <taxon>Comamonadaceae</taxon>
    </lineage>
</organism>
<dbReference type="RefSeq" id="WP_189690869.1">
    <property type="nucleotide sequence ID" value="NZ_BMYK01000044.1"/>
</dbReference>
<evidence type="ECO:0000313" key="4">
    <source>
        <dbReference type="EMBL" id="GHD03486.1"/>
    </source>
</evidence>
<keyword evidence="1" id="KW-0677">Repeat</keyword>
<sequence>MSTTAEPELNWSLRKVEQKLRLSRRIVTGLMAEGFVSPTRGARNAFQFSFRDLVLLRTAHGLRSAQVPPRTILRALGKLRAELPSSLPLTGLRITADGGNVVVWDDQVPRDAVSDQLMLDFQLVPDEQEELIVRETTVPRVEPNGVEGPSLAELAFRRGELLEDIDRAAAATAYRDALAREPAHTHAAINLGALLCEERQCEAALKVFEAARRDGAQHPLLCFNHGVVLEDLDQPEEALRAYDEAIRLDPQFADAHFNAGMLRRQLGDERGALRHLNAYRRLSREVESAPP</sequence>
<dbReference type="PANTHER" id="PTHR45586:SF1">
    <property type="entry name" value="LIPOPOLYSACCHARIDE ASSEMBLY PROTEIN B"/>
    <property type="match status" value="1"/>
</dbReference>
<dbReference type="PROSITE" id="PS50005">
    <property type="entry name" value="TPR"/>
    <property type="match status" value="1"/>
</dbReference>
<dbReference type="Pfam" id="PF13432">
    <property type="entry name" value="TPR_16"/>
    <property type="match status" value="1"/>
</dbReference>
<evidence type="ECO:0000256" key="2">
    <source>
        <dbReference type="ARBA" id="ARBA00022803"/>
    </source>
</evidence>
<comment type="caution">
    <text evidence="4">The sequence shown here is derived from an EMBL/GenBank/DDBJ whole genome shotgun (WGS) entry which is preliminary data.</text>
</comment>
<dbReference type="SUPFAM" id="SSF48452">
    <property type="entry name" value="TPR-like"/>
    <property type="match status" value="1"/>
</dbReference>
<dbReference type="InterPro" id="IPR051012">
    <property type="entry name" value="CellSynth/LPSAsmb/PSIAsmb"/>
</dbReference>
<feature type="repeat" description="TPR" evidence="3">
    <location>
        <begin position="219"/>
        <end position="252"/>
    </location>
</feature>
<evidence type="ECO:0000256" key="3">
    <source>
        <dbReference type="PROSITE-ProRule" id="PRU00339"/>
    </source>
</evidence>
<dbReference type="Pfam" id="PF13414">
    <property type="entry name" value="TPR_11"/>
    <property type="match status" value="1"/>
</dbReference>
<proteinExistence type="predicted"/>
<evidence type="ECO:0000313" key="5">
    <source>
        <dbReference type="Proteomes" id="UP000626210"/>
    </source>
</evidence>
<dbReference type="InterPro" id="IPR011990">
    <property type="entry name" value="TPR-like_helical_dom_sf"/>
</dbReference>
<protein>
    <recommendedName>
        <fullName evidence="6">Tetratricopeptide repeat protein</fullName>
    </recommendedName>
</protein>
<dbReference type="SMART" id="SM00028">
    <property type="entry name" value="TPR"/>
    <property type="match status" value="2"/>
</dbReference>
<keyword evidence="2 3" id="KW-0802">TPR repeat</keyword>
<name>A0ABQ3GEW2_9BURK</name>
<dbReference type="InterPro" id="IPR019734">
    <property type="entry name" value="TPR_rpt"/>
</dbReference>
<dbReference type="Gene3D" id="1.25.40.10">
    <property type="entry name" value="Tetratricopeptide repeat domain"/>
    <property type="match status" value="1"/>
</dbReference>
<dbReference type="Proteomes" id="UP000626210">
    <property type="component" value="Unassembled WGS sequence"/>
</dbReference>
<dbReference type="PANTHER" id="PTHR45586">
    <property type="entry name" value="TPR REPEAT-CONTAINING PROTEIN PA4667"/>
    <property type="match status" value="1"/>
</dbReference>
<dbReference type="EMBL" id="BMYK01000044">
    <property type="protein sequence ID" value="GHD03486.1"/>
    <property type="molecule type" value="Genomic_DNA"/>
</dbReference>
<reference evidence="5" key="1">
    <citation type="journal article" date="2019" name="Int. J. Syst. Evol. Microbiol.">
        <title>The Global Catalogue of Microorganisms (GCM) 10K type strain sequencing project: providing services to taxonomists for standard genome sequencing and annotation.</title>
        <authorList>
            <consortium name="The Broad Institute Genomics Platform"/>
            <consortium name="The Broad Institute Genome Sequencing Center for Infectious Disease"/>
            <person name="Wu L."/>
            <person name="Ma J."/>
        </authorList>
    </citation>
    <scope>NUCLEOTIDE SEQUENCE [LARGE SCALE GENOMIC DNA]</scope>
    <source>
        <strain evidence="5">KCTC 23314</strain>
    </source>
</reference>
<keyword evidence="5" id="KW-1185">Reference proteome</keyword>